<gene>
    <name evidence="2" type="ORF">RUM43_011420</name>
</gene>
<accession>A0AAN8NM07</accession>
<organism evidence="2 3">
    <name type="scientific">Polyplax serrata</name>
    <name type="common">Common mouse louse</name>
    <dbReference type="NCBI Taxonomy" id="468196"/>
    <lineage>
        <taxon>Eukaryota</taxon>
        <taxon>Metazoa</taxon>
        <taxon>Ecdysozoa</taxon>
        <taxon>Arthropoda</taxon>
        <taxon>Hexapoda</taxon>
        <taxon>Insecta</taxon>
        <taxon>Pterygota</taxon>
        <taxon>Neoptera</taxon>
        <taxon>Paraneoptera</taxon>
        <taxon>Psocodea</taxon>
        <taxon>Troctomorpha</taxon>
        <taxon>Phthiraptera</taxon>
        <taxon>Anoplura</taxon>
        <taxon>Polyplacidae</taxon>
        <taxon>Polyplax</taxon>
    </lineage>
</organism>
<evidence type="ECO:0000313" key="3">
    <source>
        <dbReference type="Proteomes" id="UP001372834"/>
    </source>
</evidence>
<reference evidence="2 3" key="1">
    <citation type="submission" date="2023-10" db="EMBL/GenBank/DDBJ databases">
        <title>Genomes of two closely related lineages of the louse Polyplax serrata with different host specificities.</title>
        <authorList>
            <person name="Martinu J."/>
            <person name="Tarabai H."/>
            <person name="Stefka J."/>
            <person name="Hypsa V."/>
        </authorList>
    </citation>
    <scope>NUCLEOTIDE SEQUENCE [LARGE SCALE GENOMIC DNA]</scope>
    <source>
        <strain evidence="2">HR10_N</strain>
    </source>
</reference>
<proteinExistence type="predicted"/>
<name>A0AAN8NM07_POLSC</name>
<dbReference type="EMBL" id="JAWJWE010000039">
    <property type="protein sequence ID" value="KAK6621114.1"/>
    <property type="molecule type" value="Genomic_DNA"/>
</dbReference>
<feature type="non-terminal residue" evidence="2">
    <location>
        <position position="1"/>
    </location>
</feature>
<feature type="compositionally biased region" description="Polar residues" evidence="1">
    <location>
        <begin position="43"/>
        <end position="54"/>
    </location>
</feature>
<comment type="caution">
    <text evidence="2">The sequence shown here is derived from an EMBL/GenBank/DDBJ whole genome shotgun (WGS) entry which is preliminary data.</text>
</comment>
<dbReference type="AlphaFoldDB" id="A0AAN8NM07"/>
<protein>
    <submittedName>
        <fullName evidence="2">Uncharacterized protein</fullName>
    </submittedName>
</protein>
<feature type="region of interest" description="Disordered" evidence="1">
    <location>
        <begin position="28"/>
        <end position="54"/>
    </location>
</feature>
<sequence length="99" mass="10679">NQTCLELSEIQRCSIVLDNGGGLHPARLTETAGPWHMGPSDGSPGSSTISIQSHGSCLHRPLTSLAGSKQQPDFRLIESLNFFERETAGEDPSLSFQLE</sequence>
<dbReference type="Proteomes" id="UP001372834">
    <property type="component" value="Unassembled WGS sequence"/>
</dbReference>
<evidence type="ECO:0000313" key="2">
    <source>
        <dbReference type="EMBL" id="KAK6621114.1"/>
    </source>
</evidence>
<evidence type="ECO:0000256" key="1">
    <source>
        <dbReference type="SAM" id="MobiDB-lite"/>
    </source>
</evidence>